<dbReference type="Pfam" id="PF00488">
    <property type="entry name" value="MutS_V"/>
    <property type="match status" value="1"/>
</dbReference>
<dbReference type="GO" id="GO:0043504">
    <property type="term" value="P:mitochondrial DNA repair"/>
    <property type="evidence" value="ECO:0000318"/>
    <property type="project" value="GO_Central"/>
</dbReference>
<dbReference type="PANTHER" id="PTHR48448:SF1">
    <property type="entry name" value="MUTL PROTEIN ISOFORM 1"/>
    <property type="match status" value="1"/>
</dbReference>
<keyword evidence="1" id="KW-0547">Nucleotide-binding</keyword>
<evidence type="ECO:0000313" key="6">
    <source>
        <dbReference type="Proteomes" id="UP000036987"/>
    </source>
</evidence>
<dbReference type="CDD" id="cd03243">
    <property type="entry name" value="ABC_MutS_homologs"/>
    <property type="match status" value="1"/>
</dbReference>
<dbReference type="GO" id="GO:0005739">
    <property type="term" value="C:mitochondrion"/>
    <property type="evidence" value="ECO:0000318"/>
    <property type="project" value="GO_Central"/>
</dbReference>
<dbReference type="PANTHER" id="PTHR48448">
    <property type="entry name" value="MUTL PROTEIN ISOFORM 1"/>
    <property type="match status" value="1"/>
</dbReference>
<dbReference type="PROSITE" id="PS00486">
    <property type="entry name" value="DNA_MISMATCH_REPAIR_2"/>
    <property type="match status" value="1"/>
</dbReference>
<evidence type="ECO:0000256" key="2">
    <source>
        <dbReference type="ARBA" id="ARBA00022840"/>
    </source>
</evidence>
<dbReference type="InterPro" id="IPR035901">
    <property type="entry name" value="GIY-YIG_endonuc_sf"/>
</dbReference>
<keyword evidence="2" id="KW-0067">ATP-binding</keyword>
<organism evidence="5 6">
    <name type="scientific">Zostera marina</name>
    <name type="common">Eelgrass</name>
    <dbReference type="NCBI Taxonomy" id="29655"/>
    <lineage>
        <taxon>Eukaryota</taxon>
        <taxon>Viridiplantae</taxon>
        <taxon>Streptophyta</taxon>
        <taxon>Embryophyta</taxon>
        <taxon>Tracheophyta</taxon>
        <taxon>Spermatophyta</taxon>
        <taxon>Magnoliopsida</taxon>
        <taxon>Liliopsida</taxon>
        <taxon>Zosteraceae</taxon>
        <taxon>Zostera</taxon>
    </lineage>
</organism>
<dbReference type="FunFam" id="3.40.50.300:FF:001188">
    <property type="entry name" value="DNA mismatch repair protein"/>
    <property type="match status" value="1"/>
</dbReference>
<dbReference type="InterPro" id="IPR027417">
    <property type="entry name" value="P-loop_NTPase"/>
</dbReference>
<dbReference type="OMA" id="LMGSITC"/>
<dbReference type="InterPro" id="IPR000432">
    <property type="entry name" value="DNA_mismatch_repair_MutS_C"/>
</dbReference>
<dbReference type="Gene3D" id="3.40.50.300">
    <property type="entry name" value="P-loop containing nucleotide triphosphate hydrolases"/>
    <property type="match status" value="1"/>
</dbReference>
<sequence>MWLIGGVGELGDLRITQHARPGSPYVFGLAGADDDVDFPEPMPVIGISRSAKGYCLISVFETMKTFSEEDGLTEEALVTKLRTCQYHHLLLHTSLRQNASGSRCWGQFGEGGLLWGECNGKSFEWVDGNPLDEILLKVRDIYGLGLDAEFRNITILSENRPLPLYLGTATQIGVIPTEGIPSLLKVLLPSNCVGLPALYIRDLILNPPPYQVASAIQEICKLMACTACPLPEFSCMSASKLVKLLESKEANHIEFCRIKNVVDDIVQLYSKPELLPILQALLEPTWLATGLKVEADRLVKECKLISCKIGEVIFLNDEKNQNLSSFELIPKEFFDDMESSWKCRVKRIHAEEAFKEVEITALDLTNAVTEDFAPIVLRLKSLMSNIGSAKGEITYAREHGAVWFKGKRFIPMVWANTVGEEQIKQLRPATDLKGRKVGEDWFTTDKVEDALNRYLEATCKAKAKVLEILRELSAELQSKINVLLFSSTLLVIAKALFSHVSEGRRRKWSFPKIVEFCKFKTKDGSPEVANSLELINLSPYWFDVAQGSAIQNSVTMKSLFLLTGPNGGGKSSLLRSICAASLLGICGLMVPVESAIIPHFDAVMLHMKAYDSPADGKSSFQIEMSEIHSILAVVSRRSLILLDEICRGTETVKGTCLAGSFVERLDDVGCLGIVSTHLHDIFDLPLILKNTIYMAMGSEVVDGFTKPTWKLMDGICRESLAFETAKKEGIPEKITKRAEELYRLYPTIDVYSQTIGERSKQEYLISENAMINSPSFSCTEMLKSPEILQKGVENAIMEVCHVMFLELHKKKSITKLPSINCIYIGAREQPPPSTIGTSSVYVLFRADNKLYIGQSDDLIGRVNAHRSKEGQQNSTFLYFTVPGKSIAMQLETLLINQLSLKSFRVTNQADGKHRNFGTSNLSENLDHSSINDAHITVTTKC</sequence>
<dbReference type="GO" id="GO:0006298">
    <property type="term" value="P:mismatch repair"/>
    <property type="evidence" value="ECO:0007669"/>
    <property type="project" value="InterPro"/>
</dbReference>
<dbReference type="SUPFAM" id="SSF52540">
    <property type="entry name" value="P-loop containing nucleoside triphosphate hydrolases"/>
    <property type="match status" value="1"/>
</dbReference>
<proteinExistence type="predicted"/>
<evidence type="ECO:0000259" key="4">
    <source>
        <dbReference type="PROSITE" id="PS00486"/>
    </source>
</evidence>
<dbReference type="GO" id="GO:0005634">
    <property type="term" value="C:nucleus"/>
    <property type="evidence" value="ECO:0000318"/>
    <property type="project" value="GO_Central"/>
</dbReference>
<dbReference type="InterPro" id="IPR053276">
    <property type="entry name" value="MtDNA_mismatch_repair_MutS"/>
</dbReference>
<feature type="domain" description="DNA mismatch repair proteins mutS family" evidence="4">
    <location>
        <begin position="638"/>
        <end position="654"/>
    </location>
</feature>
<comment type="caution">
    <text evidence="5">The sequence shown here is derived from an EMBL/GenBank/DDBJ whole genome shotgun (WGS) entry which is preliminary data.</text>
</comment>
<dbReference type="EMBL" id="LFYR01001125">
    <property type="protein sequence ID" value="KMZ64617.1"/>
    <property type="molecule type" value="Genomic_DNA"/>
</dbReference>
<evidence type="ECO:0000256" key="1">
    <source>
        <dbReference type="ARBA" id="ARBA00022741"/>
    </source>
</evidence>
<dbReference type="Proteomes" id="UP000036987">
    <property type="component" value="Unassembled WGS sequence"/>
</dbReference>
<dbReference type="GO" id="GO:0005524">
    <property type="term" value="F:ATP binding"/>
    <property type="evidence" value="ECO:0007669"/>
    <property type="project" value="UniProtKB-KW"/>
</dbReference>
<accession>A0A0K9P8R2</accession>
<name>A0A0K9P8R2_ZOSMR</name>
<keyword evidence="6" id="KW-1185">Reference proteome</keyword>
<dbReference type="SMART" id="SM00534">
    <property type="entry name" value="MUTSac"/>
    <property type="match status" value="1"/>
</dbReference>
<reference evidence="6" key="1">
    <citation type="journal article" date="2016" name="Nature">
        <title>The genome of the seagrass Zostera marina reveals angiosperm adaptation to the sea.</title>
        <authorList>
            <person name="Olsen J.L."/>
            <person name="Rouze P."/>
            <person name="Verhelst B."/>
            <person name="Lin Y.-C."/>
            <person name="Bayer T."/>
            <person name="Collen J."/>
            <person name="Dattolo E."/>
            <person name="De Paoli E."/>
            <person name="Dittami S."/>
            <person name="Maumus F."/>
            <person name="Michel G."/>
            <person name="Kersting A."/>
            <person name="Lauritano C."/>
            <person name="Lohaus R."/>
            <person name="Toepel M."/>
            <person name="Tonon T."/>
            <person name="Vanneste K."/>
            <person name="Amirebrahimi M."/>
            <person name="Brakel J."/>
            <person name="Bostroem C."/>
            <person name="Chovatia M."/>
            <person name="Grimwood J."/>
            <person name="Jenkins J.W."/>
            <person name="Jueterbock A."/>
            <person name="Mraz A."/>
            <person name="Stam W.T."/>
            <person name="Tice H."/>
            <person name="Bornberg-Bauer E."/>
            <person name="Green P.J."/>
            <person name="Pearson G.A."/>
            <person name="Procaccini G."/>
            <person name="Duarte C.M."/>
            <person name="Schmutz J."/>
            <person name="Reusch T.B.H."/>
            <person name="Van de Peer Y."/>
        </authorList>
    </citation>
    <scope>NUCLEOTIDE SEQUENCE [LARGE SCALE GENOMIC DNA]</scope>
    <source>
        <strain evidence="6">cv. Finnish</strain>
    </source>
</reference>
<dbReference type="OrthoDB" id="10252754at2759"/>
<dbReference type="GO" id="GO:0030983">
    <property type="term" value="F:mismatched DNA binding"/>
    <property type="evidence" value="ECO:0007669"/>
    <property type="project" value="InterPro"/>
</dbReference>
<protein>
    <submittedName>
        <fullName evidence="5">DNA mismatch repair protein MSH1, mitochondrial</fullName>
    </submittedName>
</protein>
<keyword evidence="3" id="KW-0238">DNA-binding</keyword>
<evidence type="ECO:0000256" key="3">
    <source>
        <dbReference type="ARBA" id="ARBA00023125"/>
    </source>
</evidence>
<gene>
    <name evidence="5" type="ORF">ZOSMA_35G00740</name>
</gene>
<evidence type="ECO:0000313" key="5">
    <source>
        <dbReference type="EMBL" id="KMZ64617.1"/>
    </source>
</evidence>
<dbReference type="SUPFAM" id="SSF82771">
    <property type="entry name" value="GIY-YIG endonuclease"/>
    <property type="match status" value="1"/>
</dbReference>
<dbReference type="STRING" id="29655.A0A0K9P8R2"/>
<dbReference type="GO" id="GO:0003690">
    <property type="term" value="F:double-stranded DNA binding"/>
    <property type="evidence" value="ECO:0000318"/>
    <property type="project" value="GO_Central"/>
</dbReference>
<dbReference type="AlphaFoldDB" id="A0A0K9P8R2"/>